<dbReference type="KEGG" id="aui:APT62_01205"/>
<dbReference type="GeneID" id="92866602"/>
<evidence type="ECO:0000256" key="8">
    <source>
        <dbReference type="ARBA" id="ARBA00023136"/>
    </source>
</evidence>
<reference evidence="14" key="2">
    <citation type="submission" date="2016-01" db="EMBL/GenBank/DDBJ databases">
        <title>Six Aerococcus type strain genome sequencing and assembly using PacBio and Illumina Hiseq.</title>
        <authorList>
            <person name="Carkaci D."/>
            <person name="Dargis R."/>
            <person name="Nielsen X.C."/>
            <person name="Skovgaard O."/>
            <person name="Fuursted K."/>
            <person name="Christensen J.J."/>
        </authorList>
    </citation>
    <scope>NUCLEOTIDE SEQUENCE [LARGE SCALE GENOMIC DNA]</scope>
    <source>
        <strain evidence="14">CCUG28094</strain>
    </source>
</reference>
<comment type="function">
    <text evidence="10">Part of the binding-protein-dependent transport system for phosphate; probably responsible for the translocation of the substrate across the membrane.</text>
</comment>
<reference evidence="12 14" key="1">
    <citation type="journal article" date="2016" name="Genome Announc.">
        <title>Complete Genome Sequences of Aerococcus christensenii CCUG 28831T, Aerococcus sanguinicola CCUG 43001T, Aerococcus urinae CCUG 36881T, Aerococcus urinaeequi CCUG 28094T, Aerococcus urinaehominis CCUG 42038 BT, and Aerococcus viridans CCUG 4311T.</title>
        <authorList>
            <person name="Carkaci D."/>
            <person name="Dargis R."/>
            <person name="Nielsen X.C."/>
            <person name="Skovgaard O."/>
            <person name="Fuursted K."/>
            <person name="Christensen J.J."/>
        </authorList>
    </citation>
    <scope>NUCLEOTIDE SEQUENCE [LARGE SCALE GENOMIC DNA]</scope>
    <source>
        <strain evidence="12 14">CCUG28094</strain>
    </source>
</reference>
<evidence type="ECO:0000256" key="2">
    <source>
        <dbReference type="ARBA" id="ARBA00007069"/>
    </source>
</evidence>
<evidence type="ECO:0000313" key="13">
    <source>
        <dbReference type="EMBL" id="WAT24315.1"/>
    </source>
</evidence>
<keyword evidence="8 9" id="KW-0472">Membrane</keyword>
<dbReference type="Proteomes" id="UP000067698">
    <property type="component" value="Chromosome"/>
</dbReference>
<feature type="transmembrane region" description="Helical" evidence="9">
    <location>
        <begin position="72"/>
        <end position="96"/>
    </location>
</feature>
<dbReference type="PANTHER" id="PTHR30425:SF1">
    <property type="entry name" value="PHOSPHATE TRANSPORT SYSTEM PERMEASE PROTEIN PSTC"/>
    <property type="match status" value="1"/>
</dbReference>
<evidence type="ECO:0000313" key="12">
    <source>
        <dbReference type="EMBL" id="AMB97352.1"/>
    </source>
</evidence>
<organism evidence="12 14">
    <name type="scientific">Aerococcus urinaeequi</name>
    <dbReference type="NCBI Taxonomy" id="51665"/>
    <lineage>
        <taxon>Bacteria</taxon>
        <taxon>Bacillati</taxon>
        <taxon>Bacillota</taxon>
        <taxon>Bacilli</taxon>
        <taxon>Lactobacillales</taxon>
        <taxon>Aerococcaceae</taxon>
        <taxon>Aerococcus</taxon>
    </lineage>
</organism>
<dbReference type="RefSeq" id="WP_026465245.1">
    <property type="nucleotide sequence ID" value="NZ_CP013988.1"/>
</dbReference>
<comment type="subcellular location">
    <subcellularLocation>
        <location evidence="1 9">Cell membrane</location>
        <topology evidence="1 9">Multi-pass membrane protein</topology>
    </subcellularLocation>
</comment>
<dbReference type="Pfam" id="PF00528">
    <property type="entry name" value="BPD_transp_1"/>
    <property type="match status" value="1"/>
</dbReference>
<dbReference type="PROSITE" id="PS50928">
    <property type="entry name" value="ABC_TM1"/>
    <property type="match status" value="1"/>
</dbReference>
<gene>
    <name evidence="13" type="primary">pstC</name>
    <name evidence="12" type="ORF">AWM74_03445</name>
    <name evidence="13" type="ORF">OZ415_08715</name>
</gene>
<dbReference type="InterPro" id="IPR035906">
    <property type="entry name" value="MetI-like_sf"/>
</dbReference>
<evidence type="ECO:0000256" key="4">
    <source>
        <dbReference type="ARBA" id="ARBA00022475"/>
    </source>
</evidence>
<dbReference type="AlphaFoldDB" id="A0A0U4WR19"/>
<feature type="transmembrane region" description="Helical" evidence="9">
    <location>
        <begin position="262"/>
        <end position="284"/>
    </location>
</feature>
<dbReference type="CDD" id="cd06261">
    <property type="entry name" value="TM_PBP2"/>
    <property type="match status" value="1"/>
</dbReference>
<dbReference type="EMBL" id="CP114063">
    <property type="protein sequence ID" value="WAT24315.1"/>
    <property type="molecule type" value="Genomic_DNA"/>
</dbReference>
<evidence type="ECO:0000256" key="7">
    <source>
        <dbReference type="ARBA" id="ARBA00022989"/>
    </source>
</evidence>
<sequence>MKQNNMLETVMKYVFMLAAFTSILALLAICYFIFARGIPFMADYGFGQFLFGDKWQPSQEIFGLAPMLVGSLYVTLIAFVLGVPTGVFTAMFMAFYCPPKLHKVLKPAMNLMSGIPSIVFGYFGLQVLVPGIRTFSRSLGIASNGMSIMTAGIVLAIMILPTIITMSESSLRAVPKTYYNASVGLGADHDRTSYVIMMPAARSGIFSSIILGIGRAVGETMAVIMVAGNQAIFPRGLFQGARTMTANIILEMAYATGTHQNALIATGAVLFVIILIINGIFAYVKRTGVNS</sequence>
<dbReference type="OrthoDB" id="9785113at2"/>
<dbReference type="PANTHER" id="PTHR30425">
    <property type="entry name" value="PHOSPHATE TRANSPORT SYSTEM PERMEASE PROTEIN PST"/>
    <property type="match status" value="1"/>
</dbReference>
<evidence type="ECO:0000256" key="1">
    <source>
        <dbReference type="ARBA" id="ARBA00004651"/>
    </source>
</evidence>
<dbReference type="GO" id="GO:0005886">
    <property type="term" value="C:plasma membrane"/>
    <property type="evidence" value="ECO:0007669"/>
    <property type="project" value="UniProtKB-SubCell"/>
</dbReference>
<feature type="transmembrane region" description="Helical" evidence="9">
    <location>
        <begin position="108"/>
        <end position="129"/>
    </location>
</feature>
<feature type="domain" description="ABC transmembrane type-1" evidence="11">
    <location>
        <begin position="68"/>
        <end position="281"/>
    </location>
</feature>
<dbReference type="EMBL" id="CP014162">
    <property type="protein sequence ID" value="AMB97352.1"/>
    <property type="molecule type" value="Genomic_DNA"/>
</dbReference>
<dbReference type="SUPFAM" id="SSF161098">
    <property type="entry name" value="MetI-like"/>
    <property type="match status" value="1"/>
</dbReference>
<dbReference type="GO" id="GO:0005315">
    <property type="term" value="F:phosphate transmembrane transporter activity"/>
    <property type="evidence" value="ECO:0007669"/>
    <property type="project" value="InterPro"/>
</dbReference>
<feature type="transmembrane region" description="Helical" evidence="9">
    <location>
        <begin position="205"/>
        <end position="227"/>
    </location>
</feature>
<keyword evidence="7 9" id="KW-1133">Transmembrane helix</keyword>
<evidence type="ECO:0000256" key="9">
    <source>
        <dbReference type="RuleBase" id="RU363032"/>
    </source>
</evidence>
<dbReference type="GO" id="GO:0006817">
    <property type="term" value="P:phosphate ion transport"/>
    <property type="evidence" value="ECO:0007669"/>
    <property type="project" value="UniProtKB-KW"/>
</dbReference>
<dbReference type="InterPro" id="IPR011864">
    <property type="entry name" value="Phosphate_PstC"/>
</dbReference>
<keyword evidence="4 10" id="KW-1003">Cell membrane</keyword>
<evidence type="ECO:0000256" key="6">
    <source>
        <dbReference type="ARBA" id="ARBA00022692"/>
    </source>
</evidence>
<comment type="similarity">
    <text evidence="2 10">Belongs to the binding-protein-dependent transport system permease family. CysTW subfamily.</text>
</comment>
<keyword evidence="3 9" id="KW-0813">Transport</keyword>
<evidence type="ECO:0000313" key="14">
    <source>
        <dbReference type="Proteomes" id="UP000067698"/>
    </source>
</evidence>
<evidence type="ECO:0000256" key="10">
    <source>
        <dbReference type="RuleBase" id="RU363054"/>
    </source>
</evidence>
<keyword evidence="6 9" id="KW-0812">Transmembrane</keyword>
<reference evidence="13" key="3">
    <citation type="submission" date="2022-12" db="EMBL/GenBank/DDBJ databases">
        <title>Whole genome sequence analysis of a duck derived balloon bacteium Aerococcus urinaeequi henan2020.</title>
        <authorList>
            <person name="Zhang H."/>
            <person name="Qiao H.X."/>
            <person name="Bian C.Z."/>
            <person name="Shu J.C."/>
        </authorList>
    </citation>
    <scope>NUCLEOTIDE SEQUENCE</scope>
    <source>
        <strain evidence="13">2020-HN-1</strain>
    </source>
</reference>
<name>A0A0U4WR19_9LACT</name>
<feature type="transmembrane region" description="Helical" evidence="9">
    <location>
        <begin position="12"/>
        <end position="34"/>
    </location>
</feature>
<dbReference type="Proteomes" id="UP001164714">
    <property type="component" value="Chromosome"/>
</dbReference>
<dbReference type="Gene3D" id="1.10.3720.10">
    <property type="entry name" value="MetI-like"/>
    <property type="match status" value="1"/>
</dbReference>
<dbReference type="NCBIfam" id="TIGR02138">
    <property type="entry name" value="phosphate_pstC"/>
    <property type="match status" value="1"/>
</dbReference>
<evidence type="ECO:0000256" key="3">
    <source>
        <dbReference type="ARBA" id="ARBA00022448"/>
    </source>
</evidence>
<evidence type="ECO:0000259" key="11">
    <source>
        <dbReference type="PROSITE" id="PS50928"/>
    </source>
</evidence>
<feature type="transmembrane region" description="Helical" evidence="9">
    <location>
        <begin position="141"/>
        <end position="164"/>
    </location>
</feature>
<protein>
    <recommendedName>
        <fullName evidence="10">Phosphate transport system permease protein</fullName>
    </recommendedName>
</protein>
<proteinExistence type="inferred from homology"/>
<dbReference type="InterPro" id="IPR000515">
    <property type="entry name" value="MetI-like"/>
</dbReference>
<evidence type="ECO:0000256" key="5">
    <source>
        <dbReference type="ARBA" id="ARBA00022592"/>
    </source>
</evidence>
<keyword evidence="5 10" id="KW-0592">Phosphate transport</keyword>
<accession>A0A0U4WR19</accession>
<dbReference type="InterPro" id="IPR051124">
    <property type="entry name" value="Phosphate_Transport_Permease"/>
</dbReference>